<keyword evidence="2" id="KW-0479">Metal-binding</keyword>
<dbReference type="InterPro" id="IPR037219">
    <property type="entry name" value="Peptidase_M41-like"/>
</dbReference>
<reference evidence="8" key="1">
    <citation type="submission" date="2016-06" db="UniProtKB">
        <authorList>
            <consortium name="WormBaseParasite"/>
        </authorList>
    </citation>
    <scope>IDENTIFICATION</scope>
</reference>
<evidence type="ECO:0000256" key="1">
    <source>
        <dbReference type="ARBA" id="ARBA00001947"/>
    </source>
</evidence>
<dbReference type="GO" id="GO:0005745">
    <property type="term" value="C:m-AAA complex"/>
    <property type="evidence" value="ECO:0007669"/>
    <property type="project" value="TreeGrafter"/>
</dbReference>
<feature type="domain" description="Peptidase M41" evidence="7">
    <location>
        <begin position="33"/>
        <end position="65"/>
    </location>
</feature>
<dbReference type="PANTHER" id="PTHR43655:SF2">
    <property type="entry name" value="AFG3 LIKE MATRIX AAA PEPTIDASE SUBUNIT 2, ISOFORM A"/>
    <property type="match status" value="1"/>
</dbReference>
<protein>
    <submittedName>
        <fullName evidence="8">Peptidase_M41 domain-containing protein</fullName>
    </submittedName>
</protein>
<accession>A0A183ENP6</accession>
<dbReference type="Pfam" id="PF01434">
    <property type="entry name" value="Peptidase_M41"/>
    <property type="match status" value="1"/>
</dbReference>
<evidence type="ECO:0000256" key="2">
    <source>
        <dbReference type="ARBA" id="ARBA00022723"/>
    </source>
</evidence>
<dbReference type="WBParaSite" id="GPUH_0002261401-mRNA-1">
    <property type="protein sequence ID" value="GPUH_0002261401-mRNA-1"/>
    <property type="gene ID" value="GPUH_0002261401"/>
</dbReference>
<keyword evidence="3" id="KW-0547">Nucleotide-binding</keyword>
<dbReference type="InterPro" id="IPR050928">
    <property type="entry name" value="ATP-dep_Zn_Metalloprotease"/>
</dbReference>
<sequence length="68" mass="7525">LVAARDAGTEIVMKNFEQAIERVVAGMEKKSQVLQPDEKKIVAYHEAGHAVAGWFLQHADPLLKVGHF</sequence>
<keyword evidence="6" id="KW-0378">Hydrolase</keyword>
<keyword evidence="5" id="KW-0067">ATP-binding</keyword>
<dbReference type="GO" id="GO:0004176">
    <property type="term" value="F:ATP-dependent peptidase activity"/>
    <property type="evidence" value="ECO:0007669"/>
    <property type="project" value="InterPro"/>
</dbReference>
<dbReference type="GO" id="GO:0034982">
    <property type="term" value="P:mitochondrial protein processing"/>
    <property type="evidence" value="ECO:0007669"/>
    <property type="project" value="TreeGrafter"/>
</dbReference>
<dbReference type="GO" id="GO:0005524">
    <property type="term" value="F:ATP binding"/>
    <property type="evidence" value="ECO:0007669"/>
    <property type="project" value="UniProtKB-KW"/>
</dbReference>
<dbReference type="GO" id="GO:0004222">
    <property type="term" value="F:metalloendopeptidase activity"/>
    <property type="evidence" value="ECO:0007669"/>
    <property type="project" value="InterPro"/>
</dbReference>
<evidence type="ECO:0000256" key="4">
    <source>
        <dbReference type="ARBA" id="ARBA00022833"/>
    </source>
</evidence>
<comment type="cofactor">
    <cofactor evidence="1">
        <name>Zn(2+)</name>
        <dbReference type="ChEBI" id="CHEBI:29105"/>
    </cofactor>
</comment>
<keyword evidence="6" id="KW-0645">Protease</keyword>
<dbReference type="InterPro" id="IPR000642">
    <property type="entry name" value="Peptidase_M41"/>
</dbReference>
<organism evidence="8">
    <name type="scientific">Gongylonema pulchrum</name>
    <dbReference type="NCBI Taxonomy" id="637853"/>
    <lineage>
        <taxon>Eukaryota</taxon>
        <taxon>Metazoa</taxon>
        <taxon>Ecdysozoa</taxon>
        <taxon>Nematoda</taxon>
        <taxon>Chromadorea</taxon>
        <taxon>Rhabditida</taxon>
        <taxon>Spirurina</taxon>
        <taxon>Spiruromorpha</taxon>
        <taxon>Spiruroidea</taxon>
        <taxon>Gongylonematidae</taxon>
        <taxon>Gongylonema</taxon>
    </lineage>
</organism>
<name>A0A183ENP6_9BILA</name>
<evidence type="ECO:0000259" key="7">
    <source>
        <dbReference type="Pfam" id="PF01434"/>
    </source>
</evidence>
<dbReference type="Gene3D" id="1.20.58.760">
    <property type="entry name" value="Peptidase M41"/>
    <property type="match status" value="1"/>
</dbReference>
<proteinExistence type="predicted"/>
<evidence type="ECO:0000256" key="6">
    <source>
        <dbReference type="ARBA" id="ARBA00023049"/>
    </source>
</evidence>
<keyword evidence="6" id="KW-0482">Metalloprotease</keyword>
<dbReference type="GO" id="GO:0046872">
    <property type="term" value="F:metal ion binding"/>
    <property type="evidence" value="ECO:0007669"/>
    <property type="project" value="UniProtKB-KW"/>
</dbReference>
<dbReference type="PANTHER" id="PTHR43655">
    <property type="entry name" value="ATP-DEPENDENT PROTEASE"/>
    <property type="match status" value="1"/>
</dbReference>
<keyword evidence="4" id="KW-0862">Zinc</keyword>
<evidence type="ECO:0000313" key="8">
    <source>
        <dbReference type="WBParaSite" id="GPUH_0002261401-mRNA-1"/>
    </source>
</evidence>
<evidence type="ECO:0000256" key="5">
    <source>
        <dbReference type="ARBA" id="ARBA00022840"/>
    </source>
</evidence>
<evidence type="ECO:0000256" key="3">
    <source>
        <dbReference type="ARBA" id="ARBA00022741"/>
    </source>
</evidence>
<dbReference type="SUPFAM" id="SSF140990">
    <property type="entry name" value="FtsH protease domain-like"/>
    <property type="match status" value="1"/>
</dbReference>
<dbReference type="AlphaFoldDB" id="A0A183ENP6"/>